<dbReference type="AlphaFoldDB" id="A0A652YLV4"/>
<reference evidence="1" key="1">
    <citation type="submission" date="2019-07" db="EMBL/GenBank/DDBJ databases">
        <title>Genomic Encyclopedia of Type Strains, Phase IV (KMG-IV): sequencing the most valuable type-strain genomes for metagenomic binning, comparative biology and taxonomic classification.</title>
        <authorList>
            <person name="Goeker M."/>
        </authorList>
    </citation>
    <scope>NUCLEOTIDE SEQUENCE</scope>
    <source>
        <strain evidence="1">DSM 44596</strain>
    </source>
</reference>
<dbReference type="InterPro" id="IPR046026">
    <property type="entry name" value="DUF5984"/>
</dbReference>
<name>A0A652YLV4_NOCGL</name>
<organism evidence="1">
    <name type="scientific">Nocardia globerula</name>
    <dbReference type="NCBI Taxonomy" id="1818"/>
    <lineage>
        <taxon>Bacteria</taxon>
        <taxon>Bacillati</taxon>
        <taxon>Actinomycetota</taxon>
        <taxon>Actinomycetes</taxon>
        <taxon>Mycobacteriales</taxon>
        <taxon>Nocardiaceae</taxon>
        <taxon>Nocardia</taxon>
    </lineage>
</organism>
<sequence length="191" mass="21485">MVRLREDMLQALPYILEPVPNDLVDFVTAGWSIDFDDIDDAELLDNTQIDAAIDAYSDRSVDTGYLRFGPELQWWRTLEPVDTVNVDWRFPVDPDGDVAFTAPLSGRASGSTNEFVSAITDFDYLLLEAMQVRVDTIAATDVLSGFDLDIPGLIREQAERRTWLSQAMAHQVNTDWDAVRAGASFLTRHSR</sequence>
<accession>A0A652YLV4</accession>
<proteinExistence type="predicted"/>
<protein>
    <submittedName>
        <fullName evidence="1">Uncharacterized protein</fullName>
    </submittedName>
</protein>
<comment type="caution">
    <text evidence="1">The sequence shown here is derived from an EMBL/GenBank/DDBJ whole genome shotgun (WGS) entry which is preliminary data.</text>
</comment>
<dbReference type="Pfam" id="PF19446">
    <property type="entry name" value="DUF5984"/>
    <property type="match status" value="1"/>
</dbReference>
<gene>
    <name evidence="1" type="ORF">FNL38_106367</name>
</gene>
<evidence type="ECO:0000313" key="1">
    <source>
        <dbReference type="EMBL" id="TYQ02547.1"/>
    </source>
</evidence>
<dbReference type="EMBL" id="VNIQ01000006">
    <property type="protein sequence ID" value="TYQ02547.1"/>
    <property type="molecule type" value="Genomic_DNA"/>
</dbReference>